<proteinExistence type="inferred from homology"/>
<comment type="subcellular location">
    <subcellularLocation>
        <location evidence="1 7">Cell membrane</location>
        <topology evidence="1 7">Multi-pass membrane protein</topology>
    </subcellularLocation>
</comment>
<evidence type="ECO:0000256" key="1">
    <source>
        <dbReference type="ARBA" id="ARBA00004651"/>
    </source>
</evidence>
<dbReference type="InterPro" id="IPR050366">
    <property type="entry name" value="BP-dependent_transpt_permease"/>
</dbReference>
<evidence type="ECO:0000256" key="3">
    <source>
        <dbReference type="ARBA" id="ARBA00022475"/>
    </source>
</evidence>
<dbReference type="Pfam" id="PF00528">
    <property type="entry name" value="BPD_transp_1"/>
    <property type="match status" value="1"/>
</dbReference>
<feature type="transmembrane region" description="Helical" evidence="7">
    <location>
        <begin position="150"/>
        <end position="169"/>
    </location>
</feature>
<keyword evidence="6 7" id="KW-0472">Membrane</keyword>
<keyword evidence="4 7" id="KW-0812">Transmembrane</keyword>
<comment type="similarity">
    <text evidence="7">Belongs to the binding-protein-dependent transport system permease family.</text>
</comment>
<evidence type="ECO:0000313" key="9">
    <source>
        <dbReference type="EMBL" id="MFN6546909.1"/>
    </source>
</evidence>
<accession>A0ABW9LI41</accession>
<dbReference type="PROSITE" id="PS50928">
    <property type="entry name" value="ABC_TM1"/>
    <property type="match status" value="1"/>
</dbReference>
<evidence type="ECO:0000259" key="8">
    <source>
        <dbReference type="PROSITE" id="PS50928"/>
    </source>
</evidence>
<dbReference type="Gene3D" id="1.10.3720.10">
    <property type="entry name" value="MetI-like"/>
    <property type="match status" value="1"/>
</dbReference>
<dbReference type="GeneID" id="300555148"/>
<sequence length="288" mass="30025">MAVRIADGLTAGSGLGDRGGRRLRPGVWVAGLYLGLMLAWAAVPSLFTDESPYDTDIEAPLQVPSWEHWFGTDASGRDIYTRVVYGAQSSLAIGVGATALALSVAIVFGLASGLGGRFTDGAISRFLEVVLALPGMLVALLFIAMLGPGAATQIVAVAIGSAAGYARMIRGQVLAVKDSGYVSAAIALGHPPHRIVTRHIFPNAMRPLVVLGTMGVGQSIVWASSLSFLGLGVAPPAPEWGAMLNAGRDFVSTAWWLEVFPGLAIVGCTLAVTVVGRYLQQRLEGRLT</sequence>
<gene>
    <name evidence="9" type="ORF">ACK4CT_27305</name>
</gene>
<dbReference type="EMBL" id="JBKBDD010000012">
    <property type="protein sequence ID" value="MFN6546909.1"/>
    <property type="molecule type" value="Genomic_DNA"/>
</dbReference>
<comment type="caution">
    <text evidence="9">The sequence shown here is derived from an EMBL/GenBank/DDBJ whole genome shotgun (WGS) entry which is preliminary data.</text>
</comment>
<organism evidence="9 10">
    <name type="scientific">Mycolicibacterium nivoides</name>
    <dbReference type="NCBI Taxonomy" id="2487344"/>
    <lineage>
        <taxon>Bacteria</taxon>
        <taxon>Bacillati</taxon>
        <taxon>Actinomycetota</taxon>
        <taxon>Actinomycetes</taxon>
        <taxon>Mycobacteriales</taxon>
        <taxon>Mycobacteriaceae</taxon>
        <taxon>Mycolicibacterium</taxon>
    </lineage>
</organism>
<evidence type="ECO:0000256" key="5">
    <source>
        <dbReference type="ARBA" id="ARBA00022989"/>
    </source>
</evidence>
<feature type="domain" description="ABC transmembrane type-1" evidence="8">
    <location>
        <begin position="87"/>
        <end position="276"/>
    </location>
</feature>
<protein>
    <submittedName>
        <fullName evidence="9">ABC transporter permease</fullName>
    </submittedName>
</protein>
<evidence type="ECO:0000256" key="2">
    <source>
        <dbReference type="ARBA" id="ARBA00022448"/>
    </source>
</evidence>
<reference evidence="9 10" key="1">
    <citation type="submission" date="2024-12" db="EMBL/GenBank/DDBJ databases">
        <title>The coexistence of Mycolicibacterium septicum and Mycolicibacterium nivoides in clinical samples.</title>
        <authorList>
            <person name="Wang C."/>
            <person name="Feng Y."/>
            <person name="Zong Z."/>
        </authorList>
    </citation>
    <scope>NUCLEOTIDE SEQUENCE [LARGE SCALE GENOMIC DNA]</scope>
    <source>
        <strain evidence="9 10">120309</strain>
    </source>
</reference>
<evidence type="ECO:0000256" key="7">
    <source>
        <dbReference type="RuleBase" id="RU363032"/>
    </source>
</evidence>
<keyword evidence="3" id="KW-1003">Cell membrane</keyword>
<keyword evidence="2 7" id="KW-0813">Transport</keyword>
<feature type="transmembrane region" description="Helical" evidence="7">
    <location>
        <begin position="27"/>
        <end position="47"/>
    </location>
</feature>
<feature type="transmembrane region" description="Helical" evidence="7">
    <location>
        <begin position="126"/>
        <end position="144"/>
    </location>
</feature>
<dbReference type="Proteomes" id="UP001635816">
    <property type="component" value="Unassembled WGS sequence"/>
</dbReference>
<feature type="transmembrane region" description="Helical" evidence="7">
    <location>
        <begin position="91"/>
        <end position="114"/>
    </location>
</feature>
<keyword evidence="10" id="KW-1185">Reference proteome</keyword>
<evidence type="ECO:0000313" key="10">
    <source>
        <dbReference type="Proteomes" id="UP001635816"/>
    </source>
</evidence>
<evidence type="ECO:0000256" key="4">
    <source>
        <dbReference type="ARBA" id="ARBA00022692"/>
    </source>
</evidence>
<dbReference type="PANTHER" id="PTHR43386:SF25">
    <property type="entry name" value="PEPTIDE ABC TRANSPORTER PERMEASE PROTEIN"/>
    <property type="match status" value="1"/>
</dbReference>
<dbReference type="SUPFAM" id="SSF161098">
    <property type="entry name" value="MetI-like"/>
    <property type="match status" value="1"/>
</dbReference>
<evidence type="ECO:0000256" key="6">
    <source>
        <dbReference type="ARBA" id="ARBA00023136"/>
    </source>
</evidence>
<dbReference type="InterPro" id="IPR000515">
    <property type="entry name" value="MetI-like"/>
</dbReference>
<feature type="transmembrane region" description="Helical" evidence="7">
    <location>
        <begin position="208"/>
        <end position="234"/>
    </location>
</feature>
<feature type="transmembrane region" description="Helical" evidence="7">
    <location>
        <begin position="254"/>
        <end position="279"/>
    </location>
</feature>
<dbReference type="CDD" id="cd06261">
    <property type="entry name" value="TM_PBP2"/>
    <property type="match status" value="1"/>
</dbReference>
<dbReference type="PANTHER" id="PTHR43386">
    <property type="entry name" value="OLIGOPEPTIDE TRANSPORT SYSTEM PERMEASE PROTEIN APPC"/>
    <property type="match status" value="1"/>
</dbReference>
<keyword evidence="5 7" id="KW-1133">Transmembrane helix</keyword>
<name>A0ABW9LI41_9MYCO</name>
<dbReference type="InterPro" id="IPR035906">
    <property type="entry name" value="MetI-like_sf"/>
</dbReference>
<dbReference type="RefSeq" id="WP_090434320.1">
    <property type="nucleotide sequence ID" value="NZ_CP034072.1"/>
</dbReference>